<feature type="transmembrane region" description="Helical" evidence="9">
    <location>
        <begin position="96"/>
        <end position="119"/>
    </location>
</feature>
<dbReference type="PRINTS" id="PR00175">
    <property type="entry name" value="NAALASMPORT"/>
</dbReference>
<evidence type="ECO:0000256" key="7">
    <source>
        <dbReference type="ARBA" id="ARBA00022989"/>
    </source>
</evidence>
<feature type="transmembrane region" description="Helical" evidence="9">
    <location>
        <begin position="381"/>
        <end position="401"/>
    </location>
</feature>
<proteinExistence type="inferred from homology"/>
<keyword evidence="6 9" id="KW-0769">Symport</keyword>
<feature type="transmembrane region" description="Helical" evidence="9">
    <location>
        <begin position="262"/>
        <end position="282"/>
    </location>
</feature>
<comment type="subcellular location">
    <subcellularLocation>
        <location evidence="1 9">Cell membrane</location>
        <topology evidence="1 9">Multi-pass membrane protein</topology>
    </subcellularLocation>
</comment>
<comment type="similarity">
    <text evidence="2 9">Belongs to the alanine or glycine:cation symporter (AGCS) (TC 2.A.25) family.</text>
</comment>
<evidence type="ECO:0000256" key="1">
    <source>
        <dbReference type="ARBA" id="ARBA00004651"/>
    </source>
</evidence>
<sequence>MEKFTSILKLIDDVVWGLPTIILILATGILLTVRMRGMQFTKLGRALKSIFRKSDSGHGEVSSFGALCTALSATIGTGNIVGVATAIAAGGPGALFWMWVAALVGIATKYAECMLAVLYREKKEDGHILGGPFYTIEKGMKELTGFSWKWLAVLFAVFGIMAGLLGIGTITQVHGITSAVKNAFDPTEAKIAFEIGSNSYSWSVVIAGLLVTLFAALVIIGGLKRISKVASVVVPFMAIIYVFLGLSVIIMNATYIPQAFKVIFKSAIGLKAVAGGAVGWTIREAMQKGVARGIFSNEAGLGSAPIAASTADVKEPVAQGLVSMTGTFIDTIIICTMTGLAIVIAFFTGNSAGIPEGLEGVAITSAAFNNVLGGDGKSVQFLLMICLVFFAFTTILGWDYYSERCIEYLTNGKMGIVKFYRIVYICAVFIGPYLTVSQVWDIADIANGLMAIPNCISLIVLSGVVSKATKAYFQKYPTLQSENQ</sequence>
<evidence type="ECO:0000256" key="9">
    <source>
        <dbReference type="RuleBase" id="RU363064"/>
    </source>
</evidence>
<keyword evidence="3 9" id="KW-0813">Transport</keyword>
<comment type="caution">
    <text evidence="10">The sequence shown here is derived from an EMBL/GenBank/DDBJ whole genome shotgun (WGS) entry which is preliminary data.</text>
</comment>
<dbReference type="AlphaFoldDB" id="A0A840SFF7"/>
<evidence type="ECO:0000313" key="10">
    <source>
        <dbReference type="EMBL" id="MBB5218656.1"/>
    </source>
</evidence>
<dbReference type="Proteomes" id="UP000578697">
    <property type="component" value="Unassembled WGS sequence"/>
</dbReference>
<evidence type="ECO:0000256" key="4">
    <source>
        <dbReference type="ARBA" id="ARBA00022475"/>
    </source>
</evidence>
<organism evidence="10 11">
    <name type="scientific">Treponema rectale</name>
    <dbReference type="NCBI Taxonomy" id="744512"/>
    <lineage>
        <taxon>Bacteria</taxon>
        <taxon>Pseudomonadati</taxon>
        <taxon>Spirochaetota</taxon>
        <taxon>Spirochaetia</taxon>
        <taxon>Spirochaetales</taxon>
        <taxon>Treponemataceae</taxon>
        <taxon>Treponema</taxon>
    </lineage>
</organism>
<dbReference type="GO" id="GO:0005886">
    <property type="term" value="C:plasma membrane"/>
    <property type="evidence" value="ECO:0007669"/>
    <property type="project" value="UniProtKB-SubCell"/>
</dbReference>
<dbReference type="NCBIfam" id="TIGR00835">
    <property type="entry name" value="agcS"/>
    <property type="match status" value="1"/>
</dbReference>
<dbReference type="PANTHER" id="PTHR30330:SF3">
    <property type="entry name" value="TRANSCRIPTIONAL REGULATOR, LRP FAMILY"/>
    <property type="match status" value="1"/>
</dbReference>
<evidence type="ECO:0000256" key="8">
    <source>
        <dbReference type="ARBA" id="ARBA00023136"/>
    </source>
</evidence>
<dbReference type="PANTHER" id="PTHR30330">
    <property type="entry name" value="AGSS FAMILY TRANSPORTER, SODIUM-ALANINE"/>
    <property type="match status" value="1"/>
</dbReference>
<accession>A0A840SFF7</accession>
<keyword evidence="5 9" id="KW-0812">Transmembrane</keyword>
<evidence type="ECO:0000256" key="2">
    <source>
        <dbReference type="ARBA" id="ARBA00009261"/>
    </source>
</evidence>
<dbReference type="EMBL" id="JACHFR010000002">
    <property type="protein sequence ID" value="MBB5218656.1"/>
    <property type="molecule type" value="Genomic_DNA"/>
</dbReference>
<feature type="transmembrane region" description="Helical" evidence="9">
    <location>
        <begin position="14"/>
        <end position="33"/>
    </location>
</feature>
<dbReference type="GO" id="GO:0005283">
    <property type="term" value="F:amino acid:sodium symporter activity"/>
    <property type="evidence" value="ECO:0007669"/>
    <property type="project" value="InterPro"/>
</dbReference>
<gene>
    <name evidence="10" type="ORF">HNP77_001025</name>
</gene>
<evidence type="ECO:0000256" key="5">
    <source>
        <dbReference type="ARBA" id="ARBA00022692"/>
    </source>
</evidence>
<feature type="transmembrane region" description="Helical" evidence="9">
    <location>
        <begin position="422"/>
        <end position="440"/>
    </location>
</feature>
<feature type="transmembrane region" description="Helical" evidence="9">
    <location>
        <begin position="446"/>
        <end position="465"/>
    </location>
</feature>
<dbReference type="InterPro" id="IPR001463">
    <property type="entry name" value="Na/Ala_symport"/>
</dbReference>
<reference evidence="10 11" key="1">
    <citation type="submission" date="2020-08" db="EMBL/GenBank/DDBJ databases">
        <title>Genomic Encyclopedia of Type Strains, Phase IV (KMG-IV): sequencing the most valuable type-strain genomes for metagenomic binning, comparative biology and taxonomic classification.</title>
        <authorList>
            <person name="Goeker M."/>
        </authorList>
    </citation>
    <scope>NUCLEOTIDE SEQUENCE [LARGE SCALE GENOMIC DNA]</scope>
    <source>
        <strain evidence="10 11">DSM 103679</strain>
    </source>
</reference>
<feature type="transmembrane region" description="Helical" evidence="9">
    <location>
        <begin position="232"/>
        <end position="256"/>
    </location>
</feature>
<feature type="transmembrane region" description="Helical" evidence="9">
    <location>
        <begin position="328"/>
        <end position="348"/>
    </location>
</feature>
<dbReference type="RefSeq" id="WP_184652104.1">
    <property type="nucleotide sequence ID" value="NZ_JACHFR010000002.1"/>
</dbReference>
<feature type="transmembrane region" description="Helical" evidence="9">
    <location>
        <begin position="61"/>
        <end position="90"/>
    </location>
</feature>
<feature type="transmembrane region" description="Helical" evidence="9">
    <location>
        <begin position="150"/>
        <end position="170"/>
    </location>
</feature>
<evidence type="ECO:0000313" key="11">
    <source>
        <dbReference type="Proteomes" id="UP000578697"/>
    </source>
</evidence>
<dbReference type="FunFam" id="1.20.1740.10:FF:000004">
    <property type="entry name" value="Sodium:alanine symporter family protein"/>
    <property type="match status" value="1"/>
</dbReference>
<dbReference type="PROSITE" id="PS00873">
    <property type="entry name" value="NA_ALANINE_SYMP"/>
    <property type="match status" value="1"/>
</dbReference>
<feature type="transmembrane region" description="Helical" evidence="9">
    <location>
        <begin position="200"/>
        <end position="220"/>
    </location>
</feature>
<dbReference type="Gene3D" id="1.20.1740.10">
    <property type="entry name" value="Amino acid/polyamine transporter I"/>
    <property type="match status" value="1"/>
</dbReference>
<protein>
    <submittedName>
        <fullName evidence="10">AGCS family alanine or glycine:cation symporter</fullName>
    </submittedName>
</protein>
<evidence type="ECO:0000256" key="3">
    <source>
        <dbReference type="ARBA" id="ARBA00022448"/>
    </source>
</evidence>
<name>A0A840SFF7_9SPIR</name>
<keyword evidence="8 9" id="KW-0472">Membrane</keyword>
<keyword evidence="11" id="KW-1185">Reference proteome</keyword>
<evidence type="ECO:0000256" key="6">
    <source>
        <dbReference type="ARBA" id="ARBA00022847"/>
    </source>
</evidence>
<keyword evidence="4 9" id="KW-1003">Cell membrane</keyword>
<dbReference type="Pfam" id="PF01235">
    <property type="entry name" value="Na_Ala_symp"/>
    <property type="match status" value="1"/>
</dbReference>
<keyword evidence="7 9" id="KW-1133">Transmembrane helix</keyword>